<organism evidence="3 4">
    <name type="scientific">Vigna unguiculata</name>
    <name type="common">Cowpea</name>
    <dbReference type="NCBI Taxonomy" id="3917"/>
    <lineage>
        <taxon>Eukaryota</taxon>
        <taxon>Viridiplantae</taxon>
        <taxon>Streptophyta</taxon>
        <taxon>Embryophyta</taxon>
        <taxon>Tracheophyta</taxon>
        <taxon>Spermatophyta</taxon>
        <taxon>Magnoliopsida</taxon>
        <taxon>eudicotyledons</taxon>
        <taxon>Gunneridae</taxon>
        <taxon>Pentapetalae</taxon>
        <taxon>rosids</taxon>
        <taxon>fabids</taxon>
        <taxon>Fabales</taxon>
        <taxon>Fabaceae</taxon>
        <taxon>Papilionoideae</taxon>
        <taxon>50 kb inversion clade</taxon>
        <taxon>NPAAA clade</taxon>
        <taxon>indigoferoid/millettioid clade</taxon>
        <taxon>Phaseoleae</taxon>
        <taxon>Vigna</taxon>
    </lineage>
</organism>
<sequence length="110" mass="13029">MKQKRVGNLPWRNDHMTVAEKRGRRCTKWSCTKWRCRKRRCSEPTNATRRWPEQHGGSDGGGARCRERYKSDEMKVQRITRGDATVAGATWWQHGVVVEKTWWPERGCRE</sequence>
<dbReference type="AlphaFoldDB" id="A0A4D6NLB8"/>
<gene>
    <name evidence="2" type="ORF">DEO72_LG11g725</name>
    <name evidence="3" type="ORF">DEO72_LG11g727</name>
</gene>
<dbReference type="EMBL" id="CP039355">
    <property type="protein sequence ID" value="QCE13731.1"/>
    <property type="molecule type" value="Genomic_DNA"/>
</dbReference>
<proteinExistence type="predicted"/>
<accession>A0A4D6NLB8</accession>
<reference evidence="3 4" key="1">
    <citation type="submission" date="2019-04" db="EMBL/GenBank/DDBJ databases">
        <title>An improved genome assembly and genetic linkage map for asparagus bean, Vigna unguiculata ssp. sesquipedialis.</title>
        <authorList>
            <person name="Xia Q."/>
            <person name="Zhang R."/>
            <person name="Dong Y."/>
        </authorList>
    </citation>
    <scope>NUCLEOTIDE SEQUENCE [LARGE SCALE GENOMIC DNA]</scope>
    <source>
        <tissue evidence="3">Leaf</tissue>
    </source>
</reference>
<protein>
    <submittedName>
        <fullName evidence="3">Uncharacterized protein</fullName>
    </submittedName>
</protein>
<evidence type="ECO:0000313" key="4">
    <source>
        <dbReference type="Proteomes" id="UP000501690"/>
    </source>
</evidence>
<feature type="region of interest" description="Disordered" evidence="1">
    <location>
        <begin position="42"/>
        <end position="65"/>
    </location>
</feature>
<keyword evidence="4" id="KW-1185">Reference proteome</keyword>
<dbReference type="Proteomes" id="UP000501690">
    <property type="component" value="Linkage Group LG11"/>
</dbReference>
<evidence type="ECO:0000313" key="3">
    <source>
        <dbReference type="EMBL" id="QCE13731.1"/>
    </source>
</evidence>
<evidence type="ECO:0000313" key="2">
    <source>
        <dbReference type="EMBL" id="QCE13729.1"/>
    </source>
</evidence>
<name>A0A4D6NLB8_VIGUN</name>
<dbReference type="EMBL" id="CP039355">
    <property type="protein sequence ID" value="QCE13729.1"/>
    <property type="molecule type" value="Genomic_DNA"/>
</dbReference>
<evidence type="ECO:0000256" key="1">
    <source>
        <dbReference type="SAM" id="MobiDB-lite"/>
    </source>
</evidence>